<dbReference type="EMBL" id="JAQNDN010000020">
    <property type="protein sequence ID" value="MDC0672910.1"/>
    <property type="molecule type" value="Genomic_DNA"/>
</dbReference>
<dbReference type="InterPro" id="IPR013751">
    <property type="entry name" value="ACP_syn_III_N"/>
</dbReference>
<evidence type="ECO:0000313" key="6">
    <source>
        <dbReference type="Proteomes" id="UP001217838"/>
    </source>
</evidence>
<dbReference type="Pfam" id="PF08541">
    <property type="entry name" value="ACP_syn_III_C"/>
    <property type="match status" value="1"/>
</dbReference>
<accession>A0ABT5BH11</accession>
<evidence type="ECO:0000256" key="1">
    <source>
        <dbReference type="ARBA" id="ARBA00022679"/>
    </source>
</evidence>
<dbReference type="SUPFAM" id="SSF53901">
    <property type="entry name" value="Thiolase-like"/>
    <property type="match status" value="1"/>
</dbReference>
<keyword evidence="6" id="KW-1185">Reference proteome</keyword>
<dbReference type="Proteomes" id="UP001217838">
    <property type="component" value="Unassembled WGS sequence"/>
</dbReference>
<organism evidence="5 6">
    <name type="scientific">Nannocystis radixulma</name>
    <dbReference type="NCBI Taxonomy" id="2995305"/>
    <lineage>
        <taxon>Bacteria</taxon>
        <taxon>Pseudomonadati</taxon>
        <taxon>Myxococcota</taxon>
        <taxon>Polyangia</taxon>
        <taxon>Nannocystales</taxon>
        <taxon>Nannocystaceae</taxon>
        <taxon>Nannocystis</taxon>
    </lineage>
</organism>
<gene>
    <name evidence="5" type="ORF">POL58_34475</name>
</gene>
<keyword evidence="2" id="KW-0012">Acyltransferase</keyword>
<dbReference type="InterPro" id="IPR016039">
    <property type="entry name" value="Thiolase-like"/>
</dbReference>
<dbReference type="PANTHER" id="PTHR34069">
    <property type="entry name" value="3-OXOACYL-[ACYL-CARRIER-PROTEIN] SYNTHASE 3"/>
    <property type="match status" value="1"/>
</dbReference>
<dbReference type="InterPro" id="IPR013747">
    <property type="entry name" value="ACP_syn_III_C"/>
</dbReference>
<name>A0ABT5BH11_9BACT</name>
<reference evidence="5 6" key="1">
    <citation type="submission" date="2022-11" db="EMBL/GenBank/DDBJ databases">
        <title>Minimal conservation of predation-associated metabolite biosynthetic gene clusters underscores biosynthetic potential of Myxococcota including descriptions for ten novel species: Archangium lansinium sp. nov., Myxococcus landrumus sp. nov., Nannocystis bai.</title>
        <authorList>
            <person name="Ahearne A."/>
            <person name="Stevens C."/>
            <person name="Dowd S."/>
        </authorList>
    </citation>
    <scope>NUCLEOTIDE SEQUENCE [LARGE SCALE GENOMIC DNA]</scope>
    <source>
        <strain evidence="5 6">NCELM</strain>
    </source>
</reference>
<proteinExistence type="predicted"/>
<dbReference type="Pfam" id="PF08545">
    <property type="entry name" value="ACP_syn_III"/>
    <property type="match status" value="1"/>
</dbReference>
<comment type="caution">
    <text evidence="5">The sequence shown here is derived from an EMBL/GenBank/DDBJ whole genome shotgun (WGS) entry which is preliminary data.</text>
</comment>
<dbReference type="Gene3D" id="3.40.47.10">
    <property type="match status" value="1"/>
</dbReference>
<keyword evidence="1" id="KW-0808">Transferase</keyword>
<protein>
    <submittedName>
        <fullName evidence="5">3-oxoacyl-[acyl-carrier-protein] synthase III C-terminal domain-containing protein</fullName>
    </submittedName>
</protein>
<dbReference type="PANTHER" id="PTHR34069:SF2">
    <property type="entry name" value="BETA-KETOACYL-[ACYL-CARRIER-PROTEIN] SYNTHASE III"/>
    <property type="match status" value="1"/>
</dbReference>
<evidence type="ECO:0000259" key="3">
    <source>
        <dbReference type="Pfam" id="PF08541"/>
    </source>
</evidence>
<evidence type="ECO:0000313" key="5">
    <source>
        <dbReference type="EMBL" id="MDC0672910.1"/>
    </source>
</evidence>
<feature type="domain" description="Beta-ketoacyl-[acyl-carrier-protein] synthase III C-terminal" evidence="3">
    <location>
        <begin position="267"/>
        <end position="355"/>
    </location>
</feature>
<sequence length="364" mass="39067">MITTMPLAAGLRSLAVGAPGTVRTNEWFRERYPEVYAEFEQKSLAQVFHTRDSNPDSALFDAAMASYLGDPFRGTRERRVLGSDESQLELERDVAARAVRAAGLAIDDIDLMLVASFPSAKVGVGDAAYLARDLELGRPAWNVESTCSGGLACLQMACSLVSTGQYRNVLVLVSCIYSRACDWSDTLTWFLGDGVGAFVVSATEPGHGLLAVHAISTAETCSAFQYRIEDVDGSGHRPILRSGTSSNRALRDTSSRFVRDACLEAVRKAGMEIGDVDVFICNTPLAWYADFFAQALGVGRERTISTYDRYANIGPALMPVNMHAAATKGLLARGRVALVFTVGTVSTAGAAVMRWGDVAVDPAT</sequence>
<evidence type="ECO:0000256" key="2">
    <source>
        <dbReference type="ARBA" id="ARBA00023315"/>
    </source>
</evidence>
<evidence type="ECO:0000259" key="4">
    <source>
        <dbReference type="Pfam" id="PF08545"/>
    </source>
</evidence>
<feature type="domain" description="Beta-ketoacyl-[acyl-carrier-protein] synthase III N-terminal" evidence="4">
    <location>
        <begin position="143"/>
        <end position="216"/>
    </location>
</feature>